<name>J9F1A3_WUCBA</name>
<protein>
    <submittedName>
        <fullName evidence="1">Uncharacterized protein</fullName>
    </submittedName>
</protein>
<organism evidence="1 2">
    <name type="scientific">Wuchereria bancrofti</name>
    <dbReference type="NCBI Taxonomy" id="6293"/>
    <lineage>
        <taxon>Eukaryota</taxon>
        <taxon>Metazoa</taxon>
        <taxon>Ecdysozoa</taxon>
        <taxon>Nematoda</taxon>
        <taxon>Chromadorea</taxon>
        <taxon>Rhabditida</taxon>
        <taxon>Spirurina</taxon>
        <taxon>Spiruromorpha</taxon>
        <taxon>Filarioidea</taxon>
        <taxon>Onchocercidae</taxon>
        <taxon>Wuchereria</taxon>
    </lineage>
</organism>
<comment type="caution">
    <text evidence="1">The sequence shown here is derived from an EMBL/GenBank/DDBJ whole genome shotgun (WGS) entry which is preliminary data.</text>
</comment>
<evidence type="ECO:0000313" key="1">
    <source>
        <dbReference type="EMBL" id="EJW81129.1"/>
    </source>
</evidence>
<dbReference type="Proteomes" id="UP000004810">
    <property type="component" value="Unassembled WGS sequence"/>
</dbReference>
<proteinExistence type="predicted"/>
<accession>J9F1A3</accession>
<dbReference type="AlphaFoldDB" id="J9F1A3"/>
<sequence>SRNFWRLKFKYHFRKFLDDQKSRGKPAVSSSSKNTVSVHLTFYLKTVRDSFIGNLLFFQLLKMQKPSDCLEFSLFRYRNVTRLDAKDGIVKCDEHSRNIQITFKTRYD</sequence>
<gene>
    <name evidence="1" type="ORF">WUBG_07962</name>
</gene>
<feature type="non-terminal residue" evidence="1">
    <location>
        <position position="1"/>
    </location>
</feature>
<reference evidence="2" key="1">
    <citation type="submission" date="2012-08" db="EMBL/GenBank/DDBJ databases">
        <title>The Genome Sequence of Wuchereria bancrofti.</title>
        <authorList>
            <person name="Nutman T.B."/>
            <person name="Fink D.L."/>
            <person name="Russ C."/>
            <person name="Young S."/>
            <person name="Zeng Q."/>
            <person name="Koehrsen M."/>
            <person name="Alvarado L."/>
            <person name="Berlin A."/>
            <person name="Chapman S.B."/>
            <person name="Chen Z."/>
            <person name="Freedman E."/>
            <person name="Gellesch M."/>
            <person name="Goldberg J."/>
            <person name="Griggs A."/>
            <person name="Gujja S."/>
            <person name="Heilman E.R."/>
            <person name="Heiman D."/>
            <person name="Hepburn T."/>
            <person name="Howarth C."/>
            <person name="Jen D."/>
            <person name="Larson L."/>
            <person name="Lewis B."/>
            <person name="Mehta T."/>
            <person name="Park D."/>
            <person name="Pearson M."/>
            <person name="Roberts A."/>
            <person name="Saif S."/>
            <person name="Shea T."/>
            <person name="Shenoy N."/>
            <person name="Sisk P."/>
            <person name="Stolte C."/>
            <person name="Sykes S."/>
            <person name="Walk T."/>
            <person name="White J."/>
            <person name="Yandava C."/>
            <person name="Haas B."/>
            <person name="Henn M.R."/>
            <person name="Nusbaum C."/>
            <person name="Birren B."/>
        </authorList>
    </citation>
    <scope>NUCLEOTIDE SEQUENCE [LARGE SCALE GENOMIC DNA]</scope>
    <source>
        <strain evidence="2">NA</strain>
    </source>
</reference>
<evidence type="ECO:0000313" key="2">
    <source>
        <dbReference type="Proteomes" id="UP000004810"/>
    </source>
</evidence>
<dbReference type="EMBL" id="ADBV01003899">
    <property type="protein sequence ID" value="EJW81129.1"/>
    <property type="molecule type" value="Genomic_DNA"/>
</dbReference>